<comment type="subcellular location">
    <subcellularLocation>
        <location evidence="1">Membrane</location>
        <topology evidence="1">Multi-pass membrane protein</topology>
    </subcellularLocation>
</comment>
<comment type="similarity">
    <text evidence="2">Belongs to the SURF4 family.</text>
</comment>
<dbReference type="STRING" id="5539.A0A3E2HKT0"/>
<evidence type="ECO:0000256" key="5">
    <source>
        <dbReference type="ARBA" id="ARBA00023136"/>
    </source>
</evidence>
<evidence type="ECO:0000256" key="3">
    <source>
        <dbReference type="ARBA" id="ARBA00022692"/>
    </source>
</evidence>
<feature type="transmembrane region" description="Helical" evidence="6">
    <location>
        <begin position="114"/>
        <end position="133"/>
    </location>
</feature>
<dbReference type="OrthoDB" id="3501153at2759"/>
<gene>
    <name evidence="7" type="ORF">B7463_g2520</name>
</gene>
<feature type="non-terminal residue" evidence="7">
    <location>
        <position position="399"/>
    </location>
</feature>
<sequence>MFLISSLITVFVCSTLIIVRKYSDYAVAGLAAVVITQAIAYKIAFAPSFILRNLSVVGGLLMVLTDSWVRKSHVLAGLPSLEEKDHKIYFQLAGRTLLIFLFIGLLFGGEWRIWRAIVVLFGFVSCAMVIVGFKAKFSAIMLIIILSVFNILVNNFWALHADHPGKDYAQYNFFQTLYTVGGLLLLVSSGSDKYSYDEKTKHCSSTVTETRALGCEFDVMSYSWVPSDCRDRETDEEFRQWLRENDRRPGLWPLFEDKEMTMRIPDEYALFEWIGQYAWAPQEEHLGHCVFLARRLHWALTGKFRIDWRDEDVNYTIHCTHEFLRNIGAYRPEHIFRVKSQFGLASTVTLKELSLDTTIAHPEILPGILFVHCLSFKPKNGMALISIGPCHILYSPPLP</sequence>
<keyword evidence="3 6" id="KW-0812">Transmembrane</keyword>
<organism evidence="7 8">
    <name type="scientific">Scytalidium lignicola</name>
    <name type="common">Hyphomycete</name>
    <dbReference type="NCBI Taxonomy" id="5539"/>
    <lineage>
        <taxon>Eukaryota</taxon>
        <taxon>Fungi</taxon>
        <taxon>Dikarya</taxon>
        <taxon>Ascomycota</taxon>
        <taxon>Pezizomycotina</taxon>
        <taxon>Leotiomycetes</taxon>
        <taxon>Leotiomycetes incertae sedis</taxon>
        <taxon>Scytalidium</taxon>
    </lineage>
</organism>
<dbReference type="Proteomes" id="UP000258309">
    <property type="component" value="Unassembled WGS sequence"/>
</dbReference>
<feature type="transmembrane region" description="Helical" evidence="6">
    <location>
        <begin position="25"/>
        <end position="43"/>
    </location>
</feature>
<feature type="transmembrane region" description="Helical" evidence="6">
    <location>
        <begin position="139"/>
        <end position="159"/>
    </location>
</feature>
<keyword evidence="5 6" id="KW-0472">Membrane</keyword>
<dbReference type="EMBL" id="NCSJ02000029">
    <property type="protein sequence ID" value="RFU33843.1"/>
    <property type="molecule type" value="Genomic_DNA"/>
</dbReference>
<dbReference type="PANTHER" id="PTHR35896:SF3">
    <property type="entry name" value="MAJOR FACILITATOR SUPERFAMILY TRANSPORTER"/>
    <property type="match status" value="1"/>
</dbReference>
<feature type="transmembrane region" description="Helical" evidence="6">
    <location>
        <begin position="171"/>
        <end position="191"/>
    </location>
</feature>
<feature type="non-terminal residue" evidence="7">
    <location>
        <position position="1"/>
    </location>
</feature>
<evidence type="ECO:0000256" key="1">
    <source>
        <dbReference type="ARBA" id="ARBA00004141"/>
    </source>
</evidence>
<proteinExistence type="inferred from homology"/>
<reference evidence="7 8" key="1">
    <citation type="submission" date="2018-05" db="EMBL/GenBank/DDBJ databases">
        <title>Draft genome sequence of Scytalidium lignicola DSM 105466, a ubiquitous saprotrophic fungus.</title>
        <authorList>
            <person name="Buettner E."/>
            <person name="Gebauer A.M."/>
            <person name="Hofrichter M."/>
            <person name="Liers C."/>
            <person name="Kellner H."/>
        </authorList>
    </citation>
    <scope>NUCLEOTIDE SEQUENCE [LARGE SCALE GENOMIC DNA]</scope>
    <source>
        <strain evidence="7 8">DSM 105466</strain>
    </source>
</reference>
<keyword evidence="4 6" id="KW-1133">Transmembrane helix</keyword>
<comment type="caution">
    <text evidence="7">The sequence shown here is derived from an EMBL/GenBank/DDBJ whole genome shotgun (WGS) entry which is preliminary data.</text>
</comment>
<dbReference type="InterPro" id="IPR002995">
    <property type="entry name" value="Surf4"/>
</dbReference>
<dbReference type="AlphaFoldDB" id="A0A3E2HKT0"/>
<evidence type="ECO:0000256" key="6">
    <source>
        <dbReference type="SAM" id="Phobius"/>
    </source>
</evidence>
<evidence type="ECO:0000313" key="7">
    <source>
        <dbReference type="EMBL" id="RFU33843.1"/>
    </source>
</evidence>
<name>A0A3E2HKT0_SCYLI</name>
<evidence type="ECO:0000256" key="2">
    <source>
        <dbReference type="ARBA" id="ARBA00006945"/>
    </source>
</evidence>
<evidence type="ECO:0000313" key="8">
    <source>
        <dbReference type="Proteomes" id="UP000258309"/>
    </source>
</evidence>
<dbReference type="Pfam" id="PF02077">
    <property type="entry name" value="SURF4"/>
    <property type="match status" value="1"/>
</dbReference>
<keyword evidence="8" id="KW-1185">Reference proteome</keyword>
<feature type="transmembrane region" description="Helical" evidence="6">
    <location>
        <begin position="88"/>
        <end position="107"/>
    </location>
</feature>
<accession>A0A3E2HKT0</accession>
<dbReference type="InterPro" id="IPR053008">
    <property type="entry name" value="Phomopsin_biosynth_assoc"/>
</dbReference>
<dbReference type="PANTHER" id="PTHR35896">
    <property type="entry name" value="IG-LIKE DOMAIN-CONTAINING PROTEIN"/>
    <property type="match status" value="1"/>
</dbReference>
<dbReference type="GO" id="GO:0016020">
    <property type="term" value="C:membrane"/>
    <property type="evidence" value="ECO:0007669"/>
    <property type="project" value="UniProtKB-SubCell"/>
</dbReference>
<evidence type="ECO:0000256" key="4">
    <source>
        <dbReference type="ARBA" id="ARBA00022989"/>
    </source>
</evidence>
<protein>
    <submittedName>
        <fullName evidence="7">Uncharacterized protein</fullName>
    </submittedName>
</protein>